<reference evidence="1 2" key="1">
    <citation type="submission" date="2020-08" db="EMBL/GenBank/DDBJ databases">
        <title>Genomic Encyclopedia of Type Strains, Phase IV (KMG-V): Genome sequencing to study the core and pangenomes of soil and plant-associated prokaryotes.</title>
        <authorList>
            <person name="Whitman W."/>
        </authorList>
    </citation>
    <scope>NUCLEOTIDE SEQUENCE [LARGE SCALE GENOMIC DNA]</scope>
    <source>
        <strain evidence="1 2">M8UP14</strain>
    </source>
</reference>
<accession>A0A7W7ZK87</accession>
<proteinExistence type="predicted"/>
<dbReference type="RefSeq" id="WP_184224363.1">
    <property type="nucleotide sequence ID" value="NZ_JACHIP010000045.1"/>
</dbReference>
<sequence>MNNEVEDLLSRCIHFNGAIGGRCEAGISYKELVGSDSEFWARIPCRPPLFKFEGAAIRFPIVPCEKKTTVSREIAEEKARLVRHQLQQRLNISKIVRDLANAKGFGRQPEGQSGSSELQCPVCITGTLRYAVDGATGKLAASCTTGDCVRWQEEDRFPGITSLNFK</sequence>
<organism evidence="1 2">
    <name type="scientific">Granulicella aggregans</name>
    <dbReference type="NCBI Taxonomy" id="474949"/>
    <lineage>
        <taxon>Bacteria</taxon>
        <taxon>Pseudomonadati</taxon>
        <taxon>Acidobacteriota</taxon>
        <taxon>Terriglobia</taxon>
        <taxon>Terriglobales</taxon>
        <taxon>Acidobacteriaceae</taxon>
        <taxon>Granulicella</taxon>
    </lineage>
</organism>
<name>A0A7W7ZK87_9BACT</name>
<dbReference type="EMBL" id="JACHIP010000045">
    <property type="protein sequence ID" value="MBB5061461.1"/>
    <property type="molecule type" value="Genomic_DNA"/>
</dbReference>
<keyword evidence="2" id="KW-1185">Reference proteome</keyword>
<dbReference type="Proteomes" id="UP000540989">
    <property type="component" value="Unassembled WGS sequence"/>
</dbReference>
<gene>
    <name evidence="1" type="ORF">HDF16_006197</name>
</gene>
<comment type="caution">
    <text evidence="1">The sequence shown here is derived from an EMBL/GenBank/DDBJ whole genome shotgun (WGS) entry which is preliminary data.</text>
</comment>
<dbReference type="AlphaFoldDB" id="A0A7W7ZK87"/>
<evidence type="ECO:0000313" key="1">
    <source>
        <dbReference type="EMBL" id="MBB5061461.1"/>
    </source>
</evidence>
<evidence type="ECO:0000313" key="2">
    <source>
        <dbReference type="Proteomes" id="UP000540989"/>
    </source>
</evidence>
<protein>
    <submittedName>
        <fullName evidence="1">Uncharacterized protein</fullName>
    </submittedName>
</protein>